<keyword evidence="2" id="KW-1185">Reference proteome</keyword>
<name>A0ABQ4T3I7_METOR</name>
<accession>A0ABQ4T3I7</accession>
<dbReference type="EMBL" id="BPQV01000002">
    <property type="protein sequence ID" value="GJE26206.1"/>
    <property type="molecule type" value="Genomic_DNA"/>
</dbReference>
<organism evidence="1 2">
    <name type="scientific">Methylobacterium organophilum</name>
    <dbReference type="NCBI Taxonomy" id="410"/>
    <lineage>
        <taxon>Bacteria</taxon>
        <taxon>Pseudomonadati</taxon>
        <taxon>Pseudomonadota</taxon>
        <taxon>Alphaproteobacteria</taxon>
        <taxon>Hyphomicrobiales</taxon>
        <taxon>Methylobacteriaceae</taxon>
        <taxon>Methylobacterium</taxon>
    </lineage>
</organism>
<evidence type="ECO:0000313" key="1">
    <source>
        <dbReference type="EMBL" id="GJE26206.1"/>
    </source>
</evidence>
<dbReference type="RefSeq" id="WP_238310142.1">
    <property type="nucleotide sequence ID" value="NZ_BPQV01000002.1"/>
</dbReference>
<dbReference type="Proteomes" id="UP001055156">
    <property type="component" value="Unassembled WGS sequence"/>
</dbReference>
<comment type="caution">
    <text evidence="1">The sequence shown here is derived from an EMBL/GenBank/DDBJ whole genome shotgun (WGS) entry which is preliminary data.</text>
</comment>
<evidence type="ECO:0000313" key="2">
    <source>
        <dbReference type="Proteomes" id="UP001055156"/>
    </source>
</evidence>
<reference evidence="1" key="1">
    <citation type="journal article" date="2021" name="Front. Microbiol.">
        <title>Comprehensive Comparative Genomics and Phenotyping of Methylobacterium Species.</title>
        <authorList>
            <person name="Alessa O."/>
            <person name="Ogura Y."/>
            <person name="Fujitani Y."/>
            <person name="Takami H."/>
            <person name="Hayashi T."/>
            <person name="Sahin N."/>
            <person name="Tani A."/>
        </authorList>
    </citation>
    <scope>NUCLEOTIDE SEQUENCE</scope>
    <source>
        <strain evidence="1">NBRC 15689</strain>
    </source>
</reference>
<gene>
    <name evidence="1" type="ORF">LKMONMHP_1053</name>
</gene>
<sequence>MPVVGLCVAVLPVIAVLAVTAVVKTLLLPVSAVRVLARSRAASRA</sequence>
<protein>
    <submittedName>
        <fullName evidence="1">Uncharacterized protein</fullName>
    </submittedName>
</protein>
<reference evidence="1" key="2">
    <citation type="submission" date="2021-08" db="EMBL/GenBank/DDBJ databases">
        <authorList>
            <person name="Tani A."/>
            <person name="Ola A."/>
            <person name="Ogura Y."/>
            <person name="Katsura K."/>
            <person name="Hayashi T."/>
        </authorList>
    </citation>
    <scope>NUCLEOTIDE SEQUENCE</scope>
    <source>
        <strain evidence="1">NBRC 15689</strain>
    </source>
</reference>
<proteinExistence type="predicted"/>